<proteinExistence type="predicted"/>
<gene>
    <name evidence="4" type="ORF">BDD14_4082</name>
</gene>
<dbReference type="Pfam" id="PF00643">
    <property type="entry name" value="zf-B_box"/>
    <property type="match status" value="1"/>
</dbReference>
<keyword evidence="2" id="KW-0472">Membrane</keyword>
<evidence type="ECO:0000313" key="5">
    <source>
        <dbReference type="Proteomes" id="UP000292958"/>
    </source>
</evidence>
<evidence type="ECO:0000259" key="3">
    <source>
        <dbReference type="PROSITE" id="PS50119"/>
    </source>
</evidence>
<keyword evidence="5" id="KW-1185">Reference proteome</keyword>
<dbReference type="PROSITE" id="PS50119">
    <property type="entry name" value="ZF_BBOX"/>
    <property type="match status" value="1"/>
</dbReference>
<dbReference type="OrthoDB" id="115858at2"/>
<sequence>MNCANHPERERSAFCQNCGKPLCQECARVIGTAVFCEPCLEARLAGTQPPPAAGAGYASGNVSGVNFTTGSSYNYTDPSTGYTVSGTIPPPPAAGAPNPGLAALLGFIPGVGAMYNGQYAKGIVHLVVFAVLVSLADEHGIFGLFIAGWVFYQVFEAYQTASARRDDTPLPNPFGLNDLGERLGFNKSWVPQPGPGAAAPPVYPAPEAPPAAAPYPPPAAAYPPPAAYPPAAAWGAPADSFTGSPYTSPYAGSPYVATPPAFDPNVSYPRNRFPAGAIWLIGLGAIFLIGNTGLFHGFPMHRLFPFFLIGLGVWLFVHKMTATGATLADDGTPLYRMRLFAAIRGSIWVILVGVMFLLSSFDILSWGRSWPLFIIVAGIMILAEKTIYNPASMPPAYPVPPVPPIVPPAPPASNAANSQDHSSGQSNQEGR</sequence>
<name>A0A4Q7YX24_9BACT</name>
<dbReference type="InterPro" id="IPR043726">
    <property type="entry name" value="LiaI-LiaF-like_TM1"/>
</dbReference>
<comment type="caution">
    <text evidence="4">The sequence shown here is derived from an EMBL/GenBank/DDBJ whole genome shotgun (WGS) entry which is preliminary data.</text>
</comment>
<reference evidence="4 5" key="1">
    <citation type="submission" date="2019-02" db="EMBL/GenBank/DDBJ databases">
        <title>Genomic Encyclopedia of Archaeal and Bacterial Type Strains, Phase II (KMG-II): from individual species to whole genera.</title>
        <authorList>
            <person name="Goeker M."/>
        </authorList>
    </citation>
    <scope>NUCLEOTIDE SEQUENCE [LARGE SCALE GENOMIC DNA]</scope>
    <source>
        <strain evidence="4 5">DSM 18101</strain>
    </source>
</reference>
<dbReference type="PANTHER" id="PTHR48125:SF10">
    <property type="entry name" value="OS12G0136300 PROTEIN"/>
    <property type="match status" value="1"/>
</dbReference>
<feature type="transmembrane region" description="Helical" evidence="2">
    <location>
        <begin position="277"/>
        <end position="298"/>
    </location>
</feature>
<dbReference type="Proteomes" id="UP000292958">
    <property type="component" value="Unassembled WGS sequence"/>
</dbReference>
<dbReference type="CDD" id="cd19756">
    <property type="entry name" value="Bbox2"/>
    <property type="match status" value="1"/>
</dbReference>
<feature type="transmembrane region" description="Helical" evidence="2">
    <location>
        <begin position="339"/>
        <end position="358"/>
    </location>
</feature>
<feature type="transmembrane region" description="Helical" evidence="2">
    <location>
        <begin position="370"/>
        <end position="388"/>
    </location>
</feature>
<evidence type="ECO:0000256" key="1">
    <source>
        <dbReference type="SAM" id="MobiDB-lite"/>
    </source>
</evidence>
<dbReference type="PANTHER" id="PTHR48125">
    <property type="entry name" value="LP07818P1"/>
    <property type="match status" value="1"/>
</dbReference>
<dbReference type="RefSeq" id="WP_130420337.1">
    <property type="nucleotide sequence ID" value="NZ_SHKW01000001.1"/>
</dbReference>
<dbReference type="Pfam" id="PF18917">
    <property type="entry name" value="LiaI-LiaF-like_TM1"/>
    <property type="match status" value="1"/>
</dbReference>
<feature type="domain" description="B box-type" evidence="3">
    <location>
        <begin position="1"/>
        <end position="26"/>
    </location>
</feature>
<dbReference type="EMBL" id="SHKW01000001">
    <property type="protein sequence ID" value="RZU42492.1"/>
    <property type="molecule type" value="Genomic_DNA"/>
</dbReference>
<dbReference type="InterPro" id="IPR000315">
    <property type="entry name" value="Znf_B-box"/>
</dbReference>
<dbReference type="GO" id="GO:0008270">
    <property type="term" value="F:zinc ion binding"/>
    <property type="evidence" value="ECO:0007669"/>
    <property type="project" value="InterPro"/>
</dbReference>
<protein>
    <submittedName>
        <fullName evidence="4">B-box zinc finger protein</fullName>
    </submittedName>
</protein>
<evidence type="ECO:0000256" key="2">
    <source>
        <dbReference type="SAM" id="Phobius"/>
    </source>
</evidence>
<feature type="region of interest" description="Disordered" evidence="1">
    <location>
        <begin position="408"/>
        <end position="431"/>
    </location>
</feature>
<feature type="compositionally biased region" description="Polar residues" evidence="1">
    <location>
        <begin position="419"/>
        <end position="431"/>
    </location>
</feature>
<accession>A0A4Q7YX24</accession>
<dbReference type="AlphaFoldDB" id="A0A4Q7YX24"/>
<evidence type="ECO:0000313" key="4">
    <source>
        <dbReference type="EMBL" id="RZU42492.1"/>
    </source>
</evidence>
<keyword evidence="2" id="KW-1133">Transmembrane helix</keyword>
<keyword evidence="2" id="KW-0812">Transmembrane</keyword>
<organism evidence="4 5">
    <name type="scientific">Edaphobacter modestus</name>
    <dbReference type="NCBI Taxonomy" id="388466"/>
    <lineage>
        <taxon>Bacteria</taxon>
        <taxon>Pseudomonadati</taxon>
        <taxon>Acidobacteriota</taxon>
        <taxon>Terriglobia</taxon>
        <taxon>Terriglobales</taxon>
        <taxon>Acidobacteriaceae</taxon>
        <taxon>Edaphobacter</taxon>
    </lineage>
</organism>
<feature type="transmembrane region" description="Helical" evidence="2">
    <location>
        <begin position="304"/>
        <end position="327"/>
    </location>
</feature>